<proteinExistence type="predicted"/>
<dbReference type="SUPFAM" id="SSF53927">
    <property type="entry name" value="Cytidine deaminase-like"/>
    <property type="match status" value="1"/>
</dbReference>
<gene>
    <name evidence="1" type="ORF">CTI12_AA473040</name>
</gene>
<dbReference type="GO" id="GO:0003824">
    <property type="term" value="F:catalytic activity"/>
    <property type="evidence" value="ECO:0007669"/>
    <property type="project" value="InterPro"/>
</dbReference>
<dbReference type="STRING" id="35608.A0A2U1LGL8"/>
<protein>
    <submittedName>
        <fullName evidence="1">Cytidine and deoxycytidylate deaminase, zinc-binding, Cytidine deaminase-like protein</fullName>
    </submittedName>
</protein>
<dbReference type="Proteomes" id="UP000245207">
    <property type="component" value="Unassembled WGS sequence"/>
</dbReference>
<evidence type="ECO:0000313" key="2">
    <source>
        <dbReference type="Proteomes" id="UP000245207"/>
    </source>
</evidence>
<dbReference type="InterPro" id="IPR016193">
    <property type="entry name" value="Cytidine_deaminase-like"/>
</dbReference>
<keyword evidence="2" id="KW-1185">Reference proteome</keyword>
<accession>A0A2U1LGL8</accession>
<dbReference type="OrthoDB" id="408702at2759"/>
<reference evidence="1 2" key="1">
    <citation type="journal article" date="2018" name="Mol. Plant">
        <title>The genome of Artemisia annua provides insight into the evolution of Asteraceae family and artemisinin biosynthesis.</title>
        <authorList>
            <person name="Shen Q."/>
            <person name="Zhang L."/>
            <person name="Liao Z."/>
            <person name="Wang S."/>
            <person name="Yan T."/>
            <person name="Shi P."/>
            <person name="Liu M."/>
            <person name="Fu X."/>
            <person name="Pan Q."/>
            <person name="Wang Y."/>
            <person name="Lv Z."/>
            <person name="Lu X."/>
            <person name="Zhang F."/>
            <person name="Jiang W."/>
            <person name="Ma Y."/>
            <person name="Chen M."/>
            <person name="Hao X."/>
            <person name="Li L."/>
            <person name="Tang Y."/>
            <person name="Lv G."/>
            <person name="Zhou Y."/>
            <person name="Sun X."/>
            <person name="Brodelius P.E."/>
            <person name="Rose J.K.C."/>
            <person name="Tang K."/>
        </authorList>
    </citation>
    <scope>NUCLEOTIDE SEQUENCE [LARGE SCALE GENOMIC DNA]</scope>
    <source>
        <strain evidence="2">cv. Huhao1</strain>
        <tissue evidence="1">Leaf</tissue>
    </source>
</reference>
<dbReference type="AlphaFoldDB" id="A0A2U1LGL8"/>
<organism evidence="1 2">
    <name type="scientific">Artemisia annua</name>
    <name type="common">Sweet wormwood</name>
    <dbReference type="NCBI Taxonomy" id="35608"/>
    <lineage>
        <taxon>Eukaryota</taxon>
        <taxon>Viridiplantae</taxon>
        <taxon>Streptophyta</taxon>
        <taxon>Embryophyta</taxon>
        <taxon>Tracheophyta</taxon>
        <taxon>Spermatophyta</taxon>
        <taxon>Magnoliopsida</taxon>
        <taxon>eudicotyledons</taxon>
        <taxon>Gunneridae</taxon>
        <taxon>Pentapetalae</taxon>
        <taxon>asterids</taxon>
        <taxon>campanulids</taxon>
        <taxon>Asterales</taxon>
        <taxon>Asteraceae</taxon>
        <taxon>Asteroideae</taxon>
        <taxon>Anthemideae</taxon>
        <taxon>Artemisiinae</taxon>
        <taxon>Artemisia</taxon>
    </lineage>
</organism>
<sequence>MAALLGCGVQKLETDIDLEAKEEAEDDAKEDLLDKDRKFLTKAVEPYKAVESGEGGPFGAGVVRNDEYKHIDPTAHAEVTAVREACTKLNRIDLSESYIRL</sequence>
<dbReference type="Gene3D" id="3.40.140.10">
    <property type="entry name" value="Cytidine Deaminase, domain 2"/>
    <property type="match status" value="1"/>
</dbReference>
<dbReference type="EMBL" id="PKPP01009486">
    <property type="protein sequence ID" value="PWA48139.1"/>
    <property type="molecule type" value="Genomic_DNA"/>
</dbReference>
<name>A0A2U1LGL8_ARTAN</name>
<evidence type="ECO:0000313" key="1">
    <source>
        <dbReference type="EMBL" id="PWA48139.1"/>
    </source>
</evidence>
<comment type="caution">
    <text evidence="1">The sequence shown here is derived from an EMBL/GenBank/DDBJ whole genome shotgun (WGS) entry which is preliminary data.</text>
</comment>